<dbReference type="PANTHER" id="PTHR30244">
    <property type="entry name" value="TRANSAMINASE"/>
    <property type="match status" value="1"/>
</dbReference>
<dbReference type="RefSeq" id="WP_114796219.1">
    <property type="nucleotide sequence ID" value="NZ_QQZY01000004.1"/>
</dbReference>
<evidence type="ECO:0000256" key="4">
    <source>
        <dbReference type="PIRSR" id="PIRSR000390-2"/>
    </source>
</evidence>
<dbReference type="GO" id="GO:0008483">
    <property type="term" value="F:transaminase activity"/>
    <property type="evidence" value="ECO:0007669"/>
    <property type="project" value="TreeGrafter"/>
</dbReference>
<dbReference type="EMBL" id="QQZY01000004">
    <property type="protein sequence ID" value="RDI74212.1"/>
    <property type="molecule type" value="Genomic_DNA"/>
</dbReference>
<dbReference type="PANTHER" id="PTHR30244:SF36">
    <property type="entry name" value="3-OXO-GLUCOSE-6-PHOSPHATE:GLUTAMATE AMINOTRANSFERASE"/>
    <property type="match status" value="1"/>
</dbReference>
<dbReference type="InterPro" id="IPR015422">
    <property type="entry name" value="PyrdxlP-dep_Trfase_small"/>
</dbReference>
<dbReference type="InterPro" id="IPR015424">
    <property type="entry name" value="PyrdxlP-dep_Trfase"/>
</dbReference>
<evidence type="ECO:0000313" key="7">
    <source>
        <dbReference type="Proteomes" id="UP000254134"/>
    </source>
</evidence>
<dbReference type="CDD" id="cd00616">
    <property type="entry name" value="AHBA_syn"/>
    <property type="match status" value="1"/>
</dbReference>
<dbReference type="Gene3D" id="3.90.1150.10">
    <property type="entry name" value="Aspartate Aminotransferase, domain 1"/>
    <property type="match status" value="1"/>
</dbReference>
<evidence type="ECO:0000256" key="1">
    <source>
        <dbReference type="ARBA" id="ARBA00022898"/>
    </source>
</evidence>
<accession>A0A7M2YVP7</accession>
<protein>
    <submittedName>
        <fullName evidence="6">Putative pyridoxal phosphate-dependent enzyme</fullName>
    </submittedName>
</protein>
<dbReference type="Pfam" id="PF01041">
    <property type="entry name" value="DegT_DnrJ_EryC1"/>
    <property type="match status" value="1"/>
</dbReference>
<evidence type="ECO:0000256" key="5">
    <source>
        <dbReference type="RuleBase" id="RU004508"/>
    </source>
</evidence>
<reference evidence="6 7" key="1">
    <citation type="submission" date="2018-07" db="EMBL/GenBank/DDBJ databases">
        <title>High-quality-draft genome sequence of Gaiella occulta.</title>
        <authorList>
            <person name="Severino R."/>
            <person name="Froufe H.J.C."/>
            <person name="Rainey F.A."/>
            <person name="Barroso C."/>
            <person name="Albuquerque L."/>
            <person name="Lobo-Da-Cunha A."/>
            <person name="Da Costa M.S."/>
            <person name="Egas C."/>
        </authorList>
    </citation>
    <scope>NUCLEOTIDE SEQUENCE [LARGE SCALE GENOMIC DNA]</scope>
    <source>
        <strain evidence="6 7">F2-233</strain>
    </source>
</reference>
<dbReference type="InterPro" id="IPR000653">
    <property type="entry name" value="DegT/StrS_aminotransferase"/>
</dbReference>
<feature type="modified residue" description="N6-(pyridoxal phosphate)lysine" evidence="4">
    <location>
        <position position="177"/>
    </location>
</feature>
<evidence type="ECO:0000256" key="2">
    <source>
        <dbReference type="ARBA" id="ARBA00037999"/>
    </source>
</evidence>
<dbReference type="InterPro" id="IPR015421">
    <property type="entry name" value="PyrdxlP-dep_Trfase_major"/>
</dbReference>
<dbReference type="SUPFAM" id="SSF53383">
    <property type="entry name" value="PLP-dependent transferases"/>
    <property type="match status" value="1"/>
</dbReference>
<keyword evidence="7" id="KW-1185">Reference proteome</keyword>
<dbReference type="GO" id="GO:0000271">
    <property type="term" value="P:polysaccharide biosynthetic process"/>
    <property type="evidence" value="ECO:0007669"/>
    <property type="project" value="TreeGrafter"/>
</dbReference>
<evidence type="ECO:0000313" key="6">
    <source>
        <dbReference type="EMBL" id="RDI74212.1"/>
    </source>
</evidence>
<dbReference type="Gene3D" id="3.40.640.10">
    <property type="entry name" value="Type I PLP-dependent aspartate aminotransferase-like (Major domain)"/>
    <property type="match status" value="1"/>
</dbReference>
<feature type="active site" description="Proton acceptor" evidence="3">
    <location>
        <position position="177"/>
    </location>
</feature>
<evidence type="ECO:0000256" key="3">
    <source>
        <dbReference type="PIRSR" id="PIRSR000390-1"/>
    </source>
</evidence>
<sequence length="360" mass="37936">MIPLVDVKAQYAPLIPQLQERLAQVLESGRFIFGPEVEAFERESAAFLGVAHAIGVANGTDALVLALEAMGIGRGDEVICPAFTFYASAESIARVGATPVFADIDPVSLNLDPEDVAARMTARTKAIMPVHLFGRPAPLDALASLGLPLIEDSAQAFGAAGVASKGVCSTFSFFPTKNLFALGDGGLVACSDDEVAERVRMLRFHGSRDKKTFELVGTNSRLDAIQAAALRVFLPHLNGWNRGRREGAARYAELGLGDVVELPLDEPGHVYHMYVVRSPDRARIAAALAEAGIASASYYVVPLHLQPAMRYLGYSAGSLPETERAAADNLALPLWGGIGAEVQEQVAAAVLAAAGVTAAS</sequence>
<dbReference type="Proteomes" id="UP000254134">
    <property type="component" value="Unassembled WGS sequence"/>
</dbReference>
<keyword evidence="1 4" id="KW-0663">Pyridoxal phosphate</keyword>
<dbReference type="GO" id="GO:0030170">
    <property type="term" value="F:pyridoxal phosphate binding"/>
    <property type="evidence" value="ECO:0007669"/>
    <property type="project" value="TreeGrafter"/>
</dbReference>
<comment type="caution">
    <text evidence="6">The sequence shown here is derived from an EMBL/GenBank/DDBJ whole genome shotgun (WGS) entry which is preliminary data.</text>
</comment>
<comment type="similarity">
    <text evidence="2 5">Belongs to the DegT/DnrJ/EryC1 family.</text>
</comment>
<dbReference type="OrthoDB" id="9804264at2"/>
<name>A0A7M2YVP7_9ACTN</name>
<organism evidence="6 7">
    <name type="scientific">Gaiella occulta</name>
    <dbReference type="NCBI Taxonomy" id="1002870"/>
    <lineage>
        <taxon>Bacteria</taxon>
        <taxon>Bacillati</taxon>
        <taxon>Actinomycetota</taxon>
        <taxon>Thermoleophilia</taxon>
        <taxon>Gaiellales</taxon>
        <taxon>Gaiellaceae</taxon>
        <taxon>Gaiella</taxon>
    </lineage>
</organism>
<dbReference type="PIRSF" id="PIRSF000390">
    <property type="entry name" value="PLP_StrS"/>
    <property type="match status" value="1"/>
</dbReference>
<gene>
    <name evidence="6" type="ORF">Gocc_1788</name>
</gene>
<proteinExistence type="inferred from homology"/>
<reference evidence="7" key="2">
    <citation type="journal article" date="2019" name="MicrobiologyOpen">
        <title>High-quality draft genome sequence of Gaiella occulta isolated from a 150 meter deep mineral water borehole and comparison with the genome sequences of other deep-branching lineages of the phylum Actinobacteria.</title>
        <authorList>
            <person name="Severino R."/>
            <person name="Froufe H.J.C."/>
            <person name="Barroso C."/>
            <person name="Albuquerque L."/>
            <person name="Lobo-da-Cunha A."/>
            <person name="da Costa M.S."/>
            <person name="Egas C."/>
        </authorList>
    </citation>
    <scope>NUCLEOTIDE SEQUENCE [LARGE SCALE GENOMIC DNA]</scope>
    <source>
        <strain evidence="7">F2-233</strain>
    </source>
</reference>
<dbReference type="AlphaFoldDB" id="A0A7M2YVP7"/>